<proteinExistence type="predicted"/>
<organism evidence="1 2">
    <name type="scientific">Caerostris extrusa</name>
    <name type="common">Bark spider</name>
    <name type="synonym">Caerostris bankana</name>
    <dbReference type="NCBI Taxonomy" id="172846"/>
    <lineage>
        <taxon>Eukaryota</taxon>
        <taxon>Metazoa</taxon>
        <taxon>Ecdysozoa</taxon>
        <taxon>Arthropoda</taxon>
        <taxon>Chelicerata</taxon>
        <taxon>Arachnida</taxon>
        <taxon>Araneae</taxon>
        <taxon>Araneomorphae</taxon>
        <taxon>Entelegynae</taxon>
        <taxon>Araneoidea</taxon>
        <taxon>Araneidae</taxon>
        <taxon>Caerostris</taxon>
    </lineage>
</organism>
<accession>A0AAV4MY62</accession>
<protein>
    <submittedName>
        <fullName evidence="1">Uncharacterized protein</fullName>
    </submittedName>
</protein>
<keyword evidence="2" id="KW-1185">Reference proteome</keyword>
<name>A0AAV4MY62_CAEEX</name>
<evidence type="ECO:0000313" key="2">
    <source>
        <dbReference type="Proteomes" id="UP001054945"/>
    </source>
</evidence>
<dbReference type="Proteomes" id="UP001054945">
    <property type="component" value="Unassembled WGS sequence"/>
</dbReference>
<evidence type="ECO:0000313" key="1">
    <source>
        <dbReference type="EMBL" id="GIX77338.1"/>
    </source>
</evidence>
<reference evidence="1 2" key="1">
    <citation type="submission" date="2021-06" db="EMBL/GenBank/DDBJ databases">
        <title>Caerostris extrusa draft genome.</title>
        <authorList>
            <person name="Kono N."/>
            <person name="Arakawa K."/>
        </authorList>
    </citation>
    <scope>NUCLEOTIDE SEQUENCE [LARGE SCALE GENOMIC DNA]</scope>
</reference>
<comment type="caution">
    <text evidence="1">The sequence shown here is derived from an EMBL/GenBank/DDBJ whole genome shotgun (WGS) entry which is preliminary data.</text>
</comment>
<dbReference type="AlphaFoldDB" id="A0AAV4MY62"/>
<gene>
    <name evidence="1" type="ORF">CEXT_754621</name>
</gene>
<dbReference type="EMBL" id="BPLR01002742">
    <property type="protein sequence ID" value="GIX77338.1"/>
    <property type="molecule type" value="Genomic_DNA"/>
</dbReference>
<sequence>MKTQTHGLKCKKISAVRPSQLTLRQSLSHYCSLKRGPRNLTKRTFLSKAPDLWFESTGPCTRTRTGSLEAGYDVERKKEWTMLANEEISDRIRVRSFLNCVSCLSGFGFTFF</sequence>